<dbReference type="RefSeq" id="WP_242151958.1">
    <property type="nucleotide sequence ID" value="NZ_CP093379.1"/>
</dbReference>
<evidence type="ECO:0000256" key="3">
    <source>
        <dbReference type="ARBA" id="ARBA00022448"/>
    </source>
</evidence>
<comment type="similarity">
    <text evidence="2 8">Belongs to the nucleobase:cation symporter-2 (NCS2) (TC 2.A.40) family. Azg-like subfamily.</text>
</comment>
<evidence type="ECO:0000256" key="8">
    <source>
        <dbReference type="PIRNR" id="PIRNR005353"/>
    </source>
</evidence>
<protein>
    <submittedName>
        <fullName evidence="10">NCS2 family permease</fullName>
    </submittedName>
</protein>
<feature type="transmembrane region" description="Helical" evidence="9">
    <location>
        <begin position="108"/>
        <end position="128"/>
    </location>
</feature>
<keyword evidence="5 8" id="KW-0812">Transmembrane</keyword>
<evidence type="ECO:0000256" key="1">
    <source>
        <dbReference type="ARBA" id="ARBA00004651"/>
    </source>
</evidence>
<dbReference type="PANTHER" id="PTHR43337:SF1">
    <property type="entry name" value="XANTHINE_URACIL PERMEASE C887.17-RELATED"/>
    <property type="match status" value="1"/>
</dbReference>
<feature type="transmembrane region" description="Helical" evidence="9">
    <location>
        <begin position="20"/>
        <end position="37"/>
    </location>
</feature>
<feature type="transmembrane region" description="Helical" evidence="9">
    <location>
        <begin position="81"/>
        <end position="102"/>
    </location>
</feature>
<comment type="subcellular location">
    <subcellularLocation>
        <location evidence="1 8">Cell membrane</location>
        <topology evidence="1 8">Multi-pass membrane protein</topology>
    </subcellularLocation>
</comment>
<evidence type="ECO:0000256" key="7">
    <source>
        <dbReference type="ARBA" id="ARBA00023136"/>
    </source>
</evidence>
<gene>
    <name evidence="10" type="ORF">MMG00_04415</name>
</gene>
<sequence>MLEKIFKLKAHGTNFRTEIFAGITTFLTMSYIIFVNPSILGNTGMNTDAIFMATCIAAAIGTIVMALAANYPVGMAPGMGLNAFFAFTIAAPVTTGGFGYTWQEALGAVFVSGVIFFILTATGLRSWIIGGIPKSLRASIGAGIGLFLAFIGLSNPAVGIIQGNPATLVSMGDLSSPGALYAILGFFLIVVLDNFKIRGAILISILFVSILSAILGHNEFVGVVSAPPSLAPTFFQLSFEKVLSGSFVQILIALVLVELFDATGVLMSVAKRGGLLDETKVPQAKKRFNRALFADSTAILSGSLLGTSSVTAYVESNSGVQAGGRTGLTALAIAACFILAIFFSPLAASIPAYATAPALVYIAGLMLRELTEVDWDSPTDSIPAALLVLGIPFTYSIAEGFAFGFISYAALKMGTGKFRDIHPATYIIAFLFLLKFALF</sequence>
<evidence type="ECO:0000313" key="11">
    <source>
        <dbReference type="Proteomes" id="UP000829542"/>
    </source>
</evidence>
<dbReference type="InterPro" id="IPR045018">
    <property type="entry name" value="Azg-like"/>
</dbReference>
<feature type="transmembrane region" description="Helical" evidence="9">
    <location>
        <begin position="291"/>
        <end position="314"/>
    </location>
</feature>
<dbReference type="Proteomes" id="UP000829542">
    <property type="component" value="Chromosome"/>
</dbReference>
<feature type="transmembrane region" description="Helical" evidence="9">
    <location>
        <begin position="174"/>
        <end position="192"/>
    </location>
</feature>
<reference evidence="10 11" key="1">
    <citation type="submission" date="2022-03" db="EMBL/GenBank/DDBJ databases">
        <title>Ignatzschineria rhizosphaerae HR5S32.</title>
        <authorList>
            <person name="Sun J.Q."/>
            <person name="Feng J.Y."/>
        </authorList>
    </citation>
    <scope>NUCLEOTIDE SEQUENCE [LARGE SCALE GENOMIC DNA]</scope>
    <source>
        <strain evidence="10 11">HR5S32</strain>
    </source>
</reference>
<feature type="transmembrane region" description="Helical" evidence="9">
    <location>
        <begin position="140"/>
        <end position="162"/>
    </location>
</feature>
<feature type="transmembrane region" description="Helical" evidence="9">
    <location>
        <begin position="326"/>
        <end position="343"/>
    </location>
</feature>
<dbReference type="InterPro" id="IPR026033">
    <property type="entry name" value="Azg-like_bact_archaea"/>
</dbReference>
<organism evidence="10 11">
    <name type="scientific">Ignatzschineria rhizosphaerae</name>
    <dbReference type="NCBI Taxonomy" id="2923279"/>
    <lineage>
        <taxon>Bacteria</taxon>
        <taxon>Pseudomonadati</taxon>
        <taxon>Pseudomonadota</taxon>
        <taxon>Gammaproteobacteria</taxon>
        <taxon>Cardiobacteriales</taxon>
        <taxon>Ignatzschineriaceae</taxon>
        <taxon>Ignatzschineria</taxon>
    </lineage>
</organism>
<evidence type="ECO:0000313" key="10">
    <source>
        <dbReference type="EMBL" id="UNM97098.1"/>
    </source>
</evidence>
<dbReference type="Pfam" id="PF00860">
    <property type="entry name" value="Xan_ur_permease"/>
    <property type="match status" value="1"/>
</dbReference>
<keyword evidence="3 8" id="KW-0813">Transport</keyword>
<keyword evidence="7 8" id="KW-0472">Membrane</keyword>
<dbReference type="EMBL" id="CP093379">
    <property type="protein sequence ID" value="UNM97098.1"/>
    <property type="molecule type" value="Genomic_DNA"/>
</dbReference>
<keyword evidence="11" id="KW-1185">Reference proteome</keyword>
<evidence type="ECO:0000256" key="4">
    <source>
        <dbReference type="ARBA" id="ARBA00022475"/>
    </source>
</evidence>
<feature type="transmembrane region" description="Helical" evidence="9">
    <location>
        <begin position="199"/>
        <end position="217"/>
    </location>
</feature>
<evidence type="ECO:0000256" key="9">
    <source>
        <dbReference type="SAM" id="Phobius"/>
    </source>
</evidence>
<keyword evidence="4 8" id="KW-1003">Cell membrane</keyword>
<feature type="transmembrane region" description="Helical" evidence="9">
    <location>
        <begin position="247"/>
        <end position="270"/>
    </location>
</feature>
<dbReference type="PIRSF" id="PIRSF005353">
    <property type="entry name" value="PbuG"/>
    <property type="match status" value="1"/>
</dbReference>
<proteinExistence type="inferred from homology"/>
<name>A0ABY3XAW1_9GAMM</name>
<keyword evidence="6 8" id="KW-1133">Transmembrane helix</keyword>
<accession>A0ABY3XAW1</accession>
<evidence type="ECO:0000256" key="5">
    <source>
        <dbReference type="ARBA" id="ARBA00022692"/>
    </source>
</evidence>
<dbReference type="InterPro" id="IPR006043">
    <property type="entry name" value="NCS2"/>
</dbReference>
<feature type="transmembrane region" description="Helical" evidence="9">
    <location>
        <begin position="421"/>
        <end position="438"/>
    </location>
</feature>
<feature type="transmembrane region" description="Helical" evidence="9">
    <location>
        <begin position="49"/>
        <end position="69"/>
    </location>
</feature>
<evidence type="ECO:0000256" key="2">
    <source>
        <dbReference type="ARBA" id="ARBA00005697"/>
    </source>
</evidence>
<evidence type="ECO:0000256" key="6">
    <source>
        <dbReference type="ARBA" id="ARBA00022989"/>
    </source>
</evidence>
<dbReference type="PANTHER" id="PTHR43337">
    <property type="entry name" value="XANTHINE/URACIL PERMEASE C887.17-RELATED"/>
    <property type="match status" value="1"/>
</dbReference>
<feature type="transmembrane region" description="Helical" evidence="9">
    <location>
        <begin position="387"/>
        <end position="409"/>
    </location>
</feature>